<evidence type="ECO:0000313" key="8">
    <source>
        <dbReference type="Proteomes" id="UP000809349"/>
    </source>
</evidence>
<dbReference type="Proteomes" id="UP000809349">
    <property type="component" value="Unassembled WGS sequence"/>
</dbReference>
<dbReference type="InterPro" id="IPR007430">
    <property type="entry name" value="VirB8"/>
</dbReference>
<gene>
    <name evidence="7" type="ORF">I4X03_007715</name>
</gene>
<name>A0ABS7SLT9_9BURK</name>
<comment type="caution">
    <text evidence="7">The sequence shown here is derived from an EMBL/GenBank/DDBJ whole genome shotgun (WGS) entry which is preliminary data.</text>
</comment>
<sequence>MEPVRQDDGSEYFRQAASWDTDHVLRTKQSEKRAWLVASAAGVIALLSVSANLMLFPLKQVEHRIIRVDETNGLVDVQRTTLSDATTTYKEVTDKYWLRLYVRNREHYQYDQYEHTYRTVGLLSSAQEQKKVYAFYRPDNPASPIHQYGSKVRVNVKIRSVTFIGKNLANVHFTKIAEQPGAPSVESYWIATVPYRYVNEPVSDDLREINPLGFQVLDGYRTDPETGVTRASEAAK</sequence>
<dbReference type="CDD" id="cd16424">
    <property type="entry name" value="VirB8"/>
    <property type="match status" value="1"/>
</dbReference>
<keyword evidence="8" id="KW-1185">Reference proteome</keyword>
<keyword evidence="3 5" id="KW-1133">Transmembrane helix</keyword>
<keyword evidence="2 5" id="KW-0812">Transmembrane</keyword>
<reference evidence="7 8" key="1">
    <citation type="submission" date="2021-08" db="EMBL/GenBank/DDBJ databases">
        <title>Massilia sp. R798.</title>
        <authorList>
            <person name="Baek J.H."/>
            <person name="Jung H.S."/>
            <person name="Kim K.R."/>
            <person name="Jeon C.O."/>
        </authorList>
    </citation>
    <scope>NUCLEOTIDE SEQUENCE [LARGE SCALE GENOMIC DNA]</scope>
    <source>
        <strain evidence="7 8">R798</strain>
    </source>
</reference>
<keyword evidence="4 5" id="KW-0472">Membrane</keyword>
<dbReference type="InterPro" id="IPR026264">
    <property type="entry name" value="VirB8/PtlE"/>
</dbReference>
<dbReference type="EMBL" id="JAFBIL020000003">
    <property type="protein sequence ID" value="MBZ2207145.1"/>
    <property type="molecule type" value="Genomic_DNA"/>
</dbReference>
<evidence type="ECO:0000256" key="5">
    <source>
        <dbReference type="SAM" id="Phobius"/>
    </source>
</evidence>
<dbReference type="PIRSF" id="PIRSF003299">
    <property type="entry name" value="VirB8_PtlE"/>
    <property type="match status" value="1"/>
</dbReference>
<evidence type="ECO:0000256" key="2">
    <source>
        <dbReference type="ARBA" id="ARBA00022692"/>
    </source>
</evidence>
<accession>A0ABS7SLT9</accession>
<comment type="subcellular location">
    <subcellularLocation>
        <location evidence="1">Membrane</location>
        <topology evidence="1">Single-pass membrane protein</topology>
    </subcellularLocation>
</comment>
<dbReference type="RefSeq" id="WP_223467648.1">
    <property type="nucleotide sequence ID" value="NZ_JAFBIL020000003.1"/>
</dbReference>
<evidence type="ECO:0000313" key="7">
    <source>
        <dbReference type="EMBL" id="MBZ2207145.1"/>
    </source>
</evidence>
<evidence type="ECO:0000259" key="6">
    <source>
        <dbReference type="Pfam" id="PF04335"/>
    </source>
</evidence>
<evidence type="ECO:0000256" key="4">
    <source>
        <dbReference type="ARBA" id="ARBA00023136"/>
    </source>
</evidence>
<protein>
    <submittedName>
        <fullName evidence="7">VirB8 family protein</fullName>
    </submittedName>
</protein>
<organism evidence="7 8">
    <name type="scientific">Massilia soli</name>
    <dbReference type="NCBI Taxonomy" id="2792854"/>
    <lineage>
        <taxon>Bacteria</taxon>
        <taxon>Pseudomonadati</taxon>
        <taxon>Pseudomonadota</taxon>
        <taxon>Betaproteobacteria</taxon>
        <taxon>Burkholderiales</taxon>
        <taxon>Oxalobacteraceae</taxon>
        <taxon>Telluria group</taxon>
        <taxon>Massilia</taxon>
    </lineage>
</organism>
<evidence type="ECO:0000256" key="1">
    <source>
        <dbReference type="ARBA" id="ARBA00004167"/>
    </source>
</evidence>
<dbReference type="Pfam" id="PF04335">
    <property type="entry name" value="VirB8"/>
    <property type="match status" value="1"/>
</dbReference>
<dbReference type="SUPFAM" id="SSF54427">
    <property type="entry name" value="NTF2-like"/>
    <property type="match status" value="1"/>
</dbReference>
<feature type="transmembrane region" description="Helical" evidence="5">
    <location>
        <begin position="34"/>
        <end position="58"/>
    </location>
</feature>
<dbReference type="Gene3D" id="3.10.450.230">
    <property type="entry name" value="VirB8 protein"/>
    <property type="match status" value="1"/>
</dbReference>
<dbReference type="InterPro" id="IPR032710">
    <property type="entry name" value="NTF2-like_dom_sf"/>
</dbReference>
<feature type="domain" description="Bacterial virulence protein VirB8" evidence="6">
    <location>
        <begin position="15"/>
        <end position="223"/>
    </location>
</feature>
<evidence type="ECO:0000256" key="3">
    <source>
        <dbReference type="ARBA" id="ARBA00022989"/>
    </source>
</evidence>
<proteinExistence type="predicted"/>